<comment type="similarity">
    <text evidence="6">Belongs to the peptidase M48 family.</text>
</comment>
<sequence length="270" mass="29995">MKRTIFSSILAFFFLLSCSTVPLTGRKQLNLIPTAQINSLSFQSYQEVLSESKLSNDQQQVALIRKVGKKLSYAIEQYMKEQGHADELDGFKWEFNLIEDDKTVNAWCMPGGKVAFYTGIMPICQDEEGVAVVMSHEIAHAIASHGNERMSQQLALQAGGTALSVALQEKPQLTQQLALAAFGLGSQVGILLPYGRSQESEADELGLYMMAMAGYNPEAAVPFWQRMNSEGGQRPPEFLSTHPAPETRIKRIQQVIPKTSKYQNKYVASR</sequence>
<feature type="signal peptide" evidence="7">
    <location>
        <begin position="1"/>
        <end position="22"/>
    </location>
</feature>
<reference evidence="9" key="2">
    <citation type="journal article" date="2024" name="Antonie Van Leeuwenhoek">
        <title>Roseihalotalea indica gen. nov., sp. nov., a halophilic Bacteroidetes from mesopelagic Southwest Indian Ocean with higher carbohydrate metabolic potential.</title>
        <authorList>
            <person name="Chen B."/>
            <person name="Zhang M."/>
            <person name="Lin D."/>
            <person name="Ye J."/>
            <person name="Tang K."/>
        </authorList>
    </citation>
    <scope>NUCLEOTIDE SEQUENCE</scope>
    <source>
        <strain evidence="9">TK19036</strain>
    </source>
</reference>
<evidence type="ECO:0000256" key="4">
    <source>
        <dbReference type="ARBA" id="ARBA00022833"/>
    </source>
</evidence>
<name>A0AA49JDC9_9BACT</name>
<evidence type="ECO:0000259" key="8">
    <source>
        <dbReference type="Pfam" id="PF01435"/>
    </source>
</evidence>
<reference evidence="9" key="1">
    <citation type="journal article" date="2023" name="Comput. Struct. Biotechnol. J.">
        <title>Discovery of a novel marine Bacteroidetes with a rich repertoire of carbohydrate-active enzymes.</title>
        <authorList>
            <person name="Chen B."/>
            <person name="Liu G."/>
            <person name="Chen Q."/>
            <person name="Wang H."/>
            <person name="Liu L."/>
            <person name="Tang K."/>
        </authorList>
    </citation>
    <scope>NUCLEOTIDE SEQUENCE</scope>
    <source>
        <strain evidence="9">TK19036</strain>
    </source>
</reference>
<accession>A0AA49JDC9</accession>
<dbReference type="GO" id="GO:0016020">
    <property type="term" value="C:membrane"/>
    <property type="evidence" value="ECO:0007669"/>
    <property type="project" value="TreeGrafter"/>
</dbReference>
<dbReference type="PROSITE" id="PS51257">
    <property type="entry name" value="PROKAR_LIPOPROTEIN"/>
    <property type="match status" value="1"/>
</dbReference>
<dbReference type="PANTHER" id="PTHR22726">
    <property type="entry name" value="METALLOENDOPEPTIDASE OMA1"/>
    <property type="match status" value="1"/>
</dbReference>
<feature type="chain" id="PRO_5041408708" evidence="7">
    <location>
        <begin position="23"/>
        <end position="270"/>
    </location>
</feature>
<comment type="cofactor">
    <cofactor evidence="6">
        <name>Zn(2+)</name>
        <dbReference type="ChEBI" id="CHEBI:29105"/>
    </cofactor>
    <text evidence="6">Binds 1 zinc ion per subunit.</text>
</comment>
<proteinExistence type="inferred from homology"/>
<dbReference type="InterPro" id="IPR001915">
    <property type="entry name" value="Peptidase_M48"/>
</dbReference>
<dbReference type="InterPro" id="IPR051156">
    <property type="entry name" value="Mito/Outer_Membr_Metalloprot"/>
</dbReference>
<protein>
    <submittedName>
        <fullName evidence="9">M48 family metallopeptidase</fullName>
    </submittedName>
</protein>
<keyword evidence="3 6" id="KW-0378">Hydrolase</keyword>
<evidence type="ECO:0000256" key="3">
    <source>
        <dbReference type="ARBA" id="ARBA00022801"/>
    </source>
</evidence>
<keyword evidence="4 6" id="KW-0862">Zinc</keyword>
<gene>
    <name evidence="9" type="ORF">K4G66_30280</name>
</gene>
<evidence type="ECO:0000256" key="6">
    <source>
        <dbReference type="RuleBase" id="RU003983"/>
    </source>
</evidence>
<organism evidence="9">
    <name type="scientific">Roseihalotalea indica</name>
    <dbReference type="NCBI Taxonomy" id="2867963"/>
    <lineage>
        <taxon>Bacteria</taxon>
        <taxon>Pseudomonadati</taxon>
        <taxon>Bacteroidota</taxon>
        <taxon>Cytophagia</taxon>
        <taxon>Cytophagales</taxon>
        <taxon>Catalimonadaceae</taxon>
        <taxon>Roseihalotalea</taxon>
    </lineage>
</organism>
<evidence type="ECO:0000313" key="9">
    <source>
        <dbReference type="EMBL" id="WKN36653.1"/>
    </source>
</evidence>
<dbReference type="GO" id="GO:0046872">
    <property type="term" value="F:metal ion binding"/>
    <property type="evidence" value="ECO:0007669"/>
    <property type="project" value="UniProtKB-KW"/>
</dbReference>
<dbReference type="CDD" id="cd07331">
    <property type="entry name" value="M48C_Oma1_like"/>
    <property type="match status" value="1"/>
</dbReference>
<evidence type="ECO:0000256" key="1">
    <source>
        <dbReference type="ARBA" id="ARBA00022670"/>
    </source>
</evidence>
<keyword evidence="2" id="KW-0479">Metal-binding</keyword>
<dbReference type="EMBL" id="CP120682">
    <property type="protein sequence ID" value="WKN36653.1"/>
    <property type="molecule type" value="Genomic_DNA"/>
</dbReference>
<keyword evidence="5 6" id="KW-0482">Metalloprotease</keyword>
<evidence type="ECO:0000256" key="5">
    <source>
        <dbReference type="ARBA" id="ARBA00023049"/>
    </source>
</evidence>
<evidence type="ECO:0000256" key="7">
    <source>
        <dbReference type="SAM" id="SignalP"/>
    </source>
</evidence>
<evidence type="ECO:0000256" key="2">
    <source>
        <dbReference type="ARBA" id="ARBA00022723"/>
    </source>
</evidence>
<dbReference type="GO" id="GO:0051603">
    <property type="term" value="P:proteolysis involved in protein catabolic process"/>
    <property type="evidence" value="ECO:0007669"/>
    <property type="project" value="TreeGrafter"/>
</dbReference>
<feature type="domain" description="Peptidase M48" evidence="8">
    <location>
        <begin position="76"/>
        <end position="254"/>
    </location>
</feature>
<dbReference type="PANTHER" id="PTHR22726:SF24">
    <property type="entry name" value="M48 FAMILY METALLOPEPTIDASE"/>
    <property type="match status" value="1"/>
</dbReference>
<dbReference type="Pfam" id="PF01435">
    <property type="entry name" value="Peptidase_M48"/>
    <property type="match status" value="1"/>
</dbReference>
<dbReference type="Gene3D" id="3.30.2010.10">
    <property type="entry name" value="Metalloproteases ('zincins'), catalytic domain"/>
    <property type="match status" value="1"/>
</dbReference>
<dbReference type="AlphaFoldDB" id="A0AA49JDC9"/>
<keyword evidence="1 6" id="KW-0645">Protease</keyword>
<keyword evidence="7" id="KW-0732">Signal</keyword>
<dbReference type="GO" id="GO:0004222">
    <property type="term" value="F:metalloendopeptidase activity"/>
    <property type="evidence" value="ECO:0007669"/>
    <property type="project" value="InterPro"/>
</dbReference>